<feature type="active site" description="Nucleophile" evidence="2">
    <location>
        <position position="16"/>
    </location>
</feature>
<evidence type="ECO:0000313" key="5">
    <source>
        <dbReference type="Proteomes" id="UP000501648"/>
    </source>
</evidence>
<dbReference type="EMBL" id="CP008956">
    <property type="protein sequence ID" value="QJQ02483.1"/>
    <property type="molecule type" value="Genomic_DNA"/>
</dbReference>
<dbReference type="PANTHER" id="PTHR42943:SF2">
    <property type="entry name" value="GLUTATHIONE S-TRANSFERASE KAPPA 1"/>
    <property type="match status" value="1"/>
</dbReference>
<dbReference type="Proteomes" id="UP000501648">
    <property type="component" value="Chromosome"/>
</dbReference>
<dbReference type="GO" id="GO:0004602">
    <property type="term" value="F:glutathione peroxidase activity"/>
    <property type="evidence" value="ECO:0007669"/>
    <property type="project" value="TreeGrafter"/>
</dbReference>
<dbReference type="InterPro" id="IPR001853">
    <property type="entry name" value="DSBA-like_thioredoxin_dom"/>
</dbReference>
<dbReference type="GO" id="GO:0006749">
    <property type="term" value="P:glutathione metabolic process"/>
    <property type="evidence" value="ECO:0007669"/>
    <property type="project" value="TreeGrafter"/>
</dbReference>
<comment type="similarity">
    <text evidence="1">Belongs to the GST superfamily. NadH family.</text>
</comment>
<dbReference type="GO" id="GO:1901170">
    <property type="term" value="P:naphthalene catabolic process"/>
    <property type="evidence" value="ECO:0007669"/>
    <property type="project" value="InterPro"/>
</dbReference>
<dbReference type="GO" id="GO:0004364">
    <property type="term" value="F:glutathione transferase activity"/>
    <property type="evidence" value="ECO:0007669"/>
    <property type="project" value="TreeGrafter"/>
</dbReference>
<dbReference type="InterPro" id="IPR044087">
    <property type="entry name" value="NahD-like"/>
</dbReference>
<organism evidence="4 5">
    <name type="scientific">Herbaspirillum rubrisubalbicans Os34</name>
    <dbReference type="NCBI Taxonomy" id="1235827"/>
    <lineage>
        <taxon>Bacteria</taxon>
        <taxon>Pseudomonadati</taxon>
        <taxon>Pseudomonadota</taxon>
        <taxon>Betaproteobacteria</taxon>
        <taxon>Burkholderiales</taxon>
        <taxon>Oxalobacteraceae</taxon>
        <taxon>Herbaspirillum</taxon>
    </lineage>
</organism>
<dbReference type="Gene3D" id="3.40.30.10">
    <property type="entry name" value="Glutaredoxin"/>
    <property type="match status" value="1"/>
</dbReference>
<dbReference type="PANTHER" id="PTHR42943">
    <property type="entry name" value="GLUTATHIONE S-TRANSFERASE KAPPA"/>
    <property type="match status" value="1"/>
</dbReference>
<dbReference type="PIRSF" id="PIRSF006386">
    <property type="entry name" value="HCCAis_GSTk"/>
    <property type="match status" value="1"/>
</dbReference>
<dbReference type="InterPro" id="IPR014440">
    <property type="entry name" value="HCCAis_GSTk"/>
</dbReference>
<evidence type="ECO:0000256" key="1">
    <source>
        <dbReference type="PIRNR" id="PIRNR006386"/>
    </source>
</evidence>
<dbReference type="CDD" id="cd03022">
    <property type="entry name" value="DsbA_HCCA_Iso"/>
    <property type="match status" value="1"/>
</dbReference>
<gene>
    <name evidence="4" type="ORF">C798_20300</name>
</gene>
<evidence type="ECO:0000259" key="3">
    <source>
        <dbReference type="Pfam" id="PF01323"/>
    </source>
</evidence>
<comment type="catalytic activity">
    <reaction evidence="1">
        <text>2-hydroxychromene-2-carboxylate = (3E)-4-(2-hydroxyphenyl)-2-oxobut-3-enoate</text>
        <dbReference type="Rhea" id="RHEA:27401"/>
        <dbReference type="ChEBI" id="CHEBI:59350"/>
        <dbReference type="ChEBI" id="CHEBI:59353"/>
        <dbReference type="EC" id="5.99.1.4"/>
    </reaction>
</comment>
<dbReference type="GO" id="GO:0018845">
    <property type="term" value="F:2-hydroxychromene-2-carboxylate isomerase activity"/>
    <property type="evidence" value="ECO:0007669"/>
    <property type="project" value="UniProtKB-UniRule"/>
</dbReference>
<dbReference type="EC" id="5.99.1.4" evidence="1"/>
<evidence type="ECO:0000313" key="4">
    <source>
        <dbReference type="EMBL" id="QJQ02483.1"/>
    </source>
</evidence>
<dbReference type="RefSeq" id="WP_017455529.1">
    <property type="nucleotide sequence ID" value="NZ_CP008956.1"/>
</dbReference>
<dbReference type="InterPro" id="IPR051924">
    <property type="entry name" value="GST_Kappa/NadH"/>
</dbReference>
<dbReference type="Pfam" id="PF01323">
    <property type="entry name" value="DSBA"/>
    <property type="match status" value="1"/>
</dbReference>
<dbReference type="SUPFAM" id="SSF52833">
    <property type="entry name" value="Thioredoxin-like"/>
    <property type="match status" value="1"/>
</dbReference>
<name>A0A6M3ZW60_9BURK</name>
<protein>
    <recommendedName>
        <fullName evidence="1">2-hydroxychromene-2-carboxylate isomerase</fullName>
        <ecNumber evidence="1">5.99.1.4</ecNumber>
    </recommendedName>
</protein>
<proteinExistence type="inferred from homology"/>
<sequence length="206" mass="23531">MNGPAKLIEYWFDFGSNYSYLSTMRIEQAARQAGVRVVWRPFLLGPVFQELGWSTSPFVLQKEKGAYTWKDMARQCKKYGLPWTMPSRFPRAAVLATRVALSFEHAPWMSSFCRLVMQLNFAEDRDIDSVETISEVLQALGLPFAEIIAEAQSEPNRVRLREQTLQARTRGIFGAPTFFVGDEMFWGNDRLDDALAWCVGDADVSR</sequence>
<accession>A0A6M3ZW60</accession>
<dbReference type="AlphaFoldDB" id="A0A6M3ZW60"/>
<dbReference type="InterPro" id="IPR036249">
    <property type="entry name" value="Thioredoxin-like_sf"/>
</dbReference>
<evidence type="ECO:0000256" key="2">
    <source>
        <dbReference type="PIRSR" id="PIRSR006386-1"/>
    </source>
</evidence>
<feature type="domain" description="DSBA-like thioredoxin" evidence="3">
    <location>
        <begin position="8"/>
        <end position="193"/>
    </location>
</feature>
<keyword evidence="1 4" id="KW-0413">Isomerase</keyword>
<reference evidence="4 5" key="1">
    <citation type="journal article" date="2012" name="J. Bacteriol.">
        <title>Genome sequence of the pathogenic Herbaspirillum seropedicae strain Os34, isolated from rice roots.</title>
        <authorList>
            <person name="Ye W."/>
            <person name="Ye S."/>
            <person name="Liu J."/>
            <person name="Chang S."/>
            <person name="Chen M."/>
            <person name="Zhu B."/>
            <person name="Guo L."/>
            <person name="An Q."/>
        </authorList>
    </citation>
    <scope>NUCLEOTIDE SEQUENCE [LARGE SCALE GENOMIC DNA]</scope>
    <source>
        <strain evidence="4 5">Os34</strain>
    </source>
</reference>